<name>A0A0A9B7Y8_ARUDO</name>
<accession>A0A0A9B7Y8</accession>
<organism evidence="1">
    <name type="scientific">Arundo donax</name>
    <name type="common">Giant reed</name>
    <name type="synonym">Donax arundinaceus</name>
    <dbReference type="NCBI Taxonomy" id="35708"/>
    <lineage>
        <taxon>Eukaryota</taxon>
        <taxon>Viridiplantae</taxon>
        <taxon>Streptophyta</taxon>
        <taxon>Embryophyta</taxon>
        <taxon>Tracheophyta</taxon>
        <taxon>Spermatophyta</taxon>
        <taxon>Magnoliopsida</taxon>
        <taxon>Liliopsida</taxon>
        <taxon>Poales</taxon>
        <taxon>Poaceae</taxon>
        <taxon>PACMAD clade</taxon>
        <taxon>Arundinoideae</taxon>
        <taxon>Arundineae</taxon>
        <taxon>Arundo</taxon>
    </lineage>
</organism>
<evidence type="ECO:0000313" key="1">
    <source>
        <dbReference type="EMBL" id="JAD59446.1"/>
    </source>
</evidence>
<proteinExistence type="predicted"/>
<protein>
    <submittedName>
        <fullName evidence="1">Uncharacterized protein</fullName>
    </submittedName>
</protein>
<dbReference type="EMBL" id="GBRH01238449">
    <property type="protein sequence ID" value="JAD59446.1"/>
    <property type="molecule type" value="Transcribed_RNA"/>
</dbReference>
<sequence>MIRMLPLAMNIKVMYKHHSSPAFSFLQAEVTIGYPFHFVLPGMEERIAAH</sequence>
<reference evidence="1" key="1">
    <citation type="submission" date="2014-09" db="EMBL/GenBank/DDBJ databases">
        <authorList>
            <person name="Magalhaes I.L.F."/>
            <person name="Oliveira U."/>
            <person name="Santos F.R."/>
            <person name="Vidigal T.H.D.A."/>
            <person name="Brescovit A.D."/>
            <person name="Santos A.J."/>
        </authorList>
    </citation>
    <scope>NUCLEOTIDE SEQUENCE</scope>
    <source>
        <tissue evidence="1">Shoot tissue taken approximately 20 cm above the soil surface</tissue>
    </source>
</reference>
<reference evidence="1" key="2">
    <citation type="journal article" date="2015" name="Data Brief">
        <title>Shoot transcriptome of the giant reed, Arundo donax.</title>
        <authorList>
            <person name="Barrero R.A."/>
            <person name="Guerrero F.D."/>
            <person name="Moolhuijzen P."/>
            <person name="Goolsby J.A."/>
            <person name="Tidwell J."/>
            <person name="Bellgard S.E."/>
            <person name="Bellgard M.I."/>
        </authorList>
    </citation>
    <scope>NUCLEOTIDE SEQUENCE</scope>
    <source>
        <tissue evidence="1">Shoot tissue taken approximately 20 cm above the soil surface</tissue>
    </source>
</reference>
<dbReference type="AlphaFoldDB" id="A0A0A9B7Y8"/>